<reference evidence="3" key="1">
    <citation type="journal article" date="2017" name="Nat. Microbiol.">
        <title>Global analysis of biosynthetic gene clusters reveals vast potential of secondary metabolite production in Penicillium species.</title>
        <authorList>
            <person name="Nielsen J.C."/>
            <person name="Grijseels S."/>
            <person name="Prigent S."/>
            <person name="Ji B."/>
            <person name="Dainat J."/>
            <person name="Nielsen K.F."/>
            <person name="Frisvad J.C."/>
            <person name="Workman M."/>
            <person name="Nielsen J."/>
        </authorList>
    </citation>
    <scope>NUCLEOTIDE SEQUENCE [LARGE SCALE GENOMIC DNA]</scope>
    <source>
        <strain evidence="3">IBT 24891</strain>
    </source>
</reference>
<keyword evidence="3" id="KW-1185">Reference proteome</keyword>
<dbReference type="STRING" id="303698.A0A1V6SMN1"/>
<dbReference type="Proteomes" id="UP000191285">
    <property type="component" value="Unassembled WGS sequence"/>
</dbReference>
<dbReference type="OrthoDB" id="1918432at2759"/>
<protein>
    <submittedName>
        <fullName evidence="2">Uncharacterized protein</fullName>
    </submittedName>
</protein>
<comment type="caution">
    <text evidence="2">The sequence shown here is derived from an EMBL/GenBank/DDBJ whole genome shotgun (WGS) entry which is preliminary data.</text>
</comment>
<feature type="region of interest" description="Disordered" evidence="1">
    <location>
        <begin position="80"/>
        <end position="102"/>
    </location>
</feature>
<feature type="compositionally biased region" description="Polar residues" evidence="1">
    <location>
        <begin position="136"/>
        <end position="155"/>
    </location>
</feature>
<evidence type="ECO:0000313" key="3">
    <source>
        <dbReference type="Proteomes" id="UP000191285"/>
    </source>
</evidence>
<feature type="region of interest" description="Disordered" evidence="1">
    <location>
        <begin position="134"/>
        <end position="155"/>
    </location>
</feature>
<evidence type="ECO:0000313" key="2">
    <source>
        <dbReference type="EMBL" id="OQE14924.1"/>
    </source>
</evidence>
<name>A0A1V6SMN1_9EURO</name>
<dbReference type="AlphaFoldDB" id="A0A1V6SMN1"/>
<sequence length="239" mass="27233">MSNANTVEYLGKLRNEIIENLKKTEFAPSVQMTRVPQSPILGGMSEDDDNALNDHDEDFHKDNRFTQREFDRYLERADELSDSEEGETKAHYGIHNQTDQFRRRNIMNSRLKNEKPPLQPDQPTPREMWFAAQGDPSMQSSTGDSSRQSAPTGSSAILRAGEIVNAKDDLTTANGEKKKFQLLSRRLLPSHKILTEMKDDSTLITILNRRLTIRAETSLYMDGEAIYFVSEPRISHGEC</sequence>
<dbReference type="EMBL" id="MLKD01000031">
    <property type="protein sequence ID" value="OQE14924.1"/>
    <property type="molecule type" value="Genomic_DNA"/>
</dbReference>
<gene>
    <name evidence="2" type="ORF">PENSTE_c031G07719</name>
</gene>
<evidence type="ECO:0000256" key="1">
    <source>
        <dbReference type="SAM" id="MobiDB-lite"/>
    </source>
</evidence>
<proteinExistence type="predicted"/>
<organism evidence="2 3">
    <name type="scientific">Penicillium steckii</name>
    <dbReference type="NCBI Taxonomy" id="303698"/>
    <lineage>
        <taxon>Eukaryota</taxon>
        <taxon>Fungi</taxon>
        <taxon>Dikarya</taxon>
        <taxon>Ascomycota</taxon>
        <taxon>Pezizomycotina</taxon>
        <taxon>Eurotiomycetes</taxon>
        <taxon>Eurotiomycetidae</taxon>
        <taxon>Eurotiales</taxon>
        <taxon>Aspergillaceae</taxon>
        <taxon>Penicillium</taxon>
    </lineage>
</organism>
<accession>A0A1V6SMN1</accession>
<feature type="region of interest" description="Disordered" evidence="1">
    <location>
        <begin position="109"/>
        <end position="128"/>
    </location>
</feature>